<dbReference type="EMBL" id="JBHSJD010000005">
    <property type="protein sequence ID" value="MFC5021978.1"/>
    <property type="molecule type" value="Genomic_DNA"/>
</dbReference>
<keyword evidence="1" id="KW-0853">WD repeat</keyword>
<organism evidence="3 4">
    <name type="scientific">Streptomyces coeruleoprunus</name>
    <dbReference type="NCBI Taxonomy" id="285563"/>
    <lineage>
        <taxon>Bacteria</taxon>
        <taxon>Bacillati</taxon>
        <taxon>Actinomycetota</taxon>
        <taxon>Actinomycetes</taxon>
        <taxon>Kitasatosporales</taxon>
        <taxon>Streptomycetaceae</taxon>
        <taxon>Streptomyces</taxon>
    </lineage>
</organism>
<dbReference type="PANTHER" id="PTHR19879:SF9">
    <property type="entry name" value="TRANSCRIPTION INITIATION FACTOR TFIID SUBUNIT 5"/>
    <property type="match status" value="1"/>
</dbReference>
<sequence>MGRPEKPVDPGAGPVQRFAYELRKLREEAGRPTYRAMAARAGYALPTLAQAAAGERLPSLSVTLAYVGACGGDPEEWEERWREAARAQEALAAPPDDDGAPAPYQGLARFEPSDHERFFGRERLTDEVWDVVREHRCAVLVGPSGSGKSSLLRAGLVPRLRRAEDLSLRPAAVRLLTPGEHPLRGRREVFAPAPGDGDTWLLVDQFEEVHTLCRDPEERAEFVRLLLAADDPASRLRVLIAVRADFYGRCLEHPELVAVARRASVPVGPMTPAELRDAVVRPAAAQGLIVERALTARLVEEVAGEPGGLPLMSHALLETWRRRRGRMLTAAAYEAAGGLRGAIAQSAEDLYVGLPPAQARVARRILLRLITPGQGAPDTRCPVARSALEGTGADREETGPVLERLARARLVVLDDDMVDLTHEALITAWPRLRGWLDESRQRLLLHRRLSQAAQAWDELHRDPASLYRGGRLAEAEAVFGADPDGELTALEAEFLGASRRAAARERRRRRGLLSALAALVVLSLVAGVTAWREREAGDRRQEEATSRRLASLARNLASSDPRTARRLGLAAWRVSPTTEARAALAGAAAQREEDMFVWGREGQSDPMVLSADGSTLAAAGERSVTVAEAHAAGRSATLPLTDALTLLDLSPDGRRLLMGTPDSRFRVYDVATRKPLGPPFGRVDGTAGGFRPGGRLVGLYHGDAVELWDARDGRRVFRRPTTMEHPVTEGAGSDRLLAVCVRPGTLEIWDVYGRRTVRSLPAAAQRTACRGGSGALLSSVLIDGSGRRLVVVDEEGARSWDLASGRELPRIRHAGLRAAAVSVDGALLAAADETDILLWRLSDPGRPVFRHPSNAPGVSQLRLDVRRGTVRYLAGIRGGAVHTLRLGDAAGGPWGRERTRAAAFSPDGALLATMARSGSTIRFRLRSTRPGGRVVDFPPLRCLGDPNTDADWDEACHGLMAFSPDGARFAYGISTWDTEGDLPAATPLAVWDTRRHVQVVSFQAGDGVHGNPGGAAALAFTPDGSLLTYGSGTLEVWDAATGRRVGRLPNAEPEVAGSESMDGAPAGTLVVRPDGGFAATAYGVHFAIRSVREPSLRSAPLRRALGQEQPTVVAYGPDGKRLAVGETSGLVGVWDGSATRRLAVLPAAGSGGADEELTAVTALAFSPDGSVLATGDRSGAVRLWDTASGLPLGGPLPTAGDTVRALAFDEGGARLLVAGERAPLRTYPVGPERLAAVVCRRGGGGLSPAEWRAYVPELPYREQC</sequence>
<dbReference type="InterPro" id="IPR001680">
    <property type="entry name" value="WD40_rpt"/>
</dbReference>
<dbReference type="SMART" id="SM00320">
    <property type="entry name" value="WD40"/>
    <property type="match status" value="5"/>
</dbReference>
<dbReference type="RefSeq" id="WP_345687458.1">
    <property type="nucleotide sequence ID" value="NZ_BAABIT010000001.1"/>
</dbReference>
<accession>A0ABV9XB72</accession>
<evidence type="ECO:0000256" key="1">
    <source>
        <dbReference type="PROSITE-ProRule" id="PRU00221"/>
    </source>
</evidence>
<comment type="caution">
    <text evidence="3">The sequence shown here is derived from an EMBL/GenBank/DDBJ whole genome shotgun (WGS) entry which is preliminary data.</text>
</comment>
<feature type="repeat" description="WD" evidence="1">
    <location>
        <begin position="1153"/>
        <end position="1189"/>
    </location>
</feature>
<dbReference type="Pfam" id="PF20703">
    <property type="entry name" value="nSTAND1"/>
    <property type="match status" value="1"/>
</dbReference>
<dbReference type="Gene3D" id="3.40.50.300">
    <property type="entry name" value="P-loop containing nucleotide triphosphate hydrolases"/>
    <property type="match status" value="1"/>
</dbReference>
<reference evidence="4" key="1">
    <citation type="journal article" date="2019" name="Int. J. Syst. Evol. Microbiol.">
        <title>The Global Catalogue of Microorganisms (GCM) 10K type strain sequencing project: providing services to taxonomists for standard genome sequencing and annotation.</title>
        <authorList>
            <consortium name="The Broad Institute Genomics Platform"/>
            <consortium name="The Broad Institute Genome Sequencing Center for Infectious Disease"/>
            <person name="Wu L."/>
            <person name="Ma J."/>
        </authorList>
    </citation>
    <scope>NUCLEOTIDE SEQUENCE [LARGE SCALE GENOMIC DNA]</scope>
    <source>
        <strain evidence="4">CGMCC 4.1648</strain>
    </source>
</reference>
<evidence type="ECO:0000313" key="4">
    <source>
        <dbReference type="Proteomes" id="UP001595829"/>
    </source>
</evidence>
<dbReference type="InterPro" id="IPR001387">
    <property type="entry name" value="Cro/C1-type_HTH"/>
</dbReference>
<name>A0ABV9XB72_9ACTN</name>
<proteinExistence type="predicted"/>
<dbReference type="InterPro" id="IPR011047">
    <property type="entry name" value="Quinoprotein_ADH-like_sf"/>
</dbReference>
<dbReference type="SMART" id="SM00530">
    <property type="entry name" value="HTH_XRE"/>
    <property type="match status" value="1"/>
</dbReference>
<keyword evidence="4" id="KW-1185">Reference proteome</keyword>
<feature type="domain" description="HTH cro/C1-type" evidence="2">
    <location>
        <begin position="21"/>
        <end position="77"/>
    </location>
</feature>
<dbReference type="InterPro" id="IPR049052">
    <property type="entry name" value="nSTAND1"/>
</dbReference>
<evidence type="ECO:0000259" key="2">
    <source>
        <dbReference type="SMART" id="SM00530"/>
    </source>
</evidence>
<dbReference type="PROSITE" id="PS50294">
    <property type="entry name" value="WD_REPEATS_REGION"/>
    <property type="match status" value="1"/>
</dbReference>
<protein>
    <recommendedName>
        <fullName evidence="2">HTH cro/C1-type domain-containing protein</fullName>
    </recommendedName>
</protein>
<dbReference type="Gene3D" id="2.130.10.10">
    <property type="entry name" value="YVTN repeat-like/Quinoprotein amine dehydrogenase"/>
    <property type="match status" value="4"/>
</dbReference>
<dbReference type="PANTHER" id="PTHR19879">
    <property type="entry name" value="TRANSCRIPTION INITIATION FACTOR TFIID"/>
    <property type="match status" value="1"/>
</dbReference>
<dbReference type="InterPro" id="IPR015943">
    <property type="entry name" value="WD40/YVTN_repeat-like_dom_sf"/>
</dbReference>
<gene>
    <name evidence="3" type="ORF">ACFPM3_07495</name>
</gene>
<evidence type="ECO:0000313" key="3">
    <source>
        <dbReference type="EMBL" id="MFC5021978.1"/>
    </source>
</evidence>
<dbReference type="SUPFAM" id="SSF52540">
    <property type="entry name" value="P-loop containing nucleoside triphosphate hydrolases"/>
    <property type="match status" value="1"/>
</dbReference>
<dbReference type="PROSITE" id="PS50082">
    <property type="entry name" value="WD_REPEATS_2"/>
    <property type="match status" value="1"/>
</dbReference>
<dbReference type="InterPro" id="IPR027417">
    <property type="entry name" value="P-loop_NTPase"/>
</dbReference>
<dbReference type="Pfam" id="PF00400">
    <property type="entry name" value="WD40"/>
    <property type="match status" value="1"/>
</dbReference>
<dbReference type="SUPFAM" id="SSF50960">
    <property type="entry name" value="TolB, C-terminal domain"/>
    <property type="match status" value="1"/>
</dbReference>
<dbReference type="SUPFAM" id="SSF50998">
    <property type="entry name" value="Quinoprotein alcohol dehydrogenase-like"/>
    <property type="match status" value="1"/>
</dbReference>
<dbReference type="Proteomes" id="UP001595829">
    <property type="component" value="Unassembled WGS sequence"/>
</dbReference>